<dbReference type="PANTHER" id="PTHR11733:SF167">
    <property type="entry name" value="FI17812P1-RELATED"/>
    <property type="match status" value="1"/>
</dbReference>
<dbReference type="InterPro" id="IPR000718">
    <property type="entry name" value="Peptidase_M13"/>
</dbReference>
<dbReference type="InterPro" id="IPR042089">
    <property type="entry name" value="Peptidase_M13_dom_2"/>
</dbReference>
<keyword evidence="8" id="KW-0732">Signal</keyword>
<proteinExistence type="inferred from homology"/>
<keyword evidence="3" id="KW-0645">Protease</keyword>
<evidence type="ECO:0000256" key="7">
    <source>
        <dbReference type="ARBA" id="ARBA00023049"/>
    </source>
</evidence>
<evidence type="ECO:0000256" key="4">
    <source>
        <dbReference type="ARBA" id="ARBA00022723"/>
    </source>
</evidence>
<comment type="caution">
    <text evidence="11">The sequence shown here is derived from an EMBL/GenBank/DDBJ whole genome shotgun (WGS) entry which is preliminary data.</text>
</comment>
<dbReference type="RefSeq" id="WP_253566227.1">
    <property type="nucleotide sequence ID" value="NZ_JAMZEK010000002.1"/>
</dbReference>
<reference evidence="11 12" key="1">
    <citation type="submission" date="2022-06" db="EMBL/GenBank/DDBJ databases">
        <title>Dyella sp. Sa strain:Sa Genome sequencing.</title>
        <authorList>
            <person name="Park S."/>
        </authorList>
    </citation>
    <scope>NUCLEOTIDE SEQUENCE [LARGE SCALE GENOMIC DNA]</scope>
    <source>
        <strain evidence="11 12">Sa</strain>
    </source>
</reference>
<dbReference type="PANTHER" id="PTHR11733">
    <property type="entry name" value="ZINC METALLOPROTEASE FAMILY M13 NEPRILYSIN-RELATED"/>
    <property type="match status" value="1"/>
</dbReference>
<dbReference type="SUPFAM" id="SSF55486">
    <property type="entry name" value="Metalloproteases ('zincins'), catalytic domain"/>
    <property type="match status" value="1"/>
</dbReference>
<feature type="domain" description="Peptidase M13 C-terminal" evidence="9">
    <location>
        <begin position="497"/>
        <end position="703"/>
    </location>
</feature>
<organism evidence="11 12">
    <name type="scientific">Dyella lutea</name>
    <dbReference type="NCBI Taxonomy" id="2950441"/>
    <lineage>
        <taxon>Bacteria</taxon>
        <taxon>Pseudomonadati</taxon>
        <taxon>Pseudomonadota</taxon>
        <taxon>Gammaproteobacteria</taxon>
        <taxon>Lysobacterales</taxon>
        <taxon>Rhodanobacteraceae</taxon>
        <taxon>Dyella</taxon>
    </lineage>
</organism>
<dbReference type="Gene3D" id="3.40.390.10">
    <property type="entry name" value="Collagenase (Catalytic Domain)"/>
    <property type="match status" value="1"/>
</dbReference>
<protein>
    <submittedName>
        <fullName evidence="11">Peptidase</fullName>
    </submittedName>
</protein>
<keyword evidence="12" id="KW-1185">Reference proteome</keyword>
<keyword evidence="7" id="KW-0482">Metalloprotease</keyword>
<dbReference type="Pfam" id="PF05649">
    <property type="entry name" value="Peptidase_M13_N"/>
    <property type="match status" value="1"/>
</dbReference>
<accession>A0ABT1FAQ0</accession>
<comment type="cofactor">
    <cofactor evidence="1">
        <name>Zn(2+)</name>
        <dbReference type="ChEBI" id="CHEBI:29105"/>
    </cofactor>
</comment>
<evidence type="ECO:0000256" key="1">
    <source>
        <dbReference type="ARBA" id="ARBA00001947"/>
    </source>
</evidence>
<keyword evidence="5" id="KW-0378">Hydrolase</keyword>
<comment type="similarity">
    <text evidence="2">Belongs to the peptidase M13 family.</text>
</comment>
<evidence type="ECO:0000256" key="3">
    <source>
        <dbReference type="ARBA" id="ARBA00022670"/>
    </source>
</evidence>
<evidence type="ECO:0000313" key="12">
    <source>
        <dbReference type="Proteomes" id="UP001204615"/>
    </source>
</evidence>
<dbReference type="CDD" id="cd08662">
    <property type="entry name" value="M13"/>
    <property type="match status" value="1"/>
</dbReference>
<gene>
    <name evidence="11" type="ORF">NC595_10320</name>
</gene>
<feature type="signal peptide" evidence="8">
    <location>
        <begin position="1"/>
        <end position="23"/>
    </location>
</feature>
<keyword evidence="6" id="KW-0862">Zinc</keyword>
<dbReference type="InterPro" id="IPR024079">
    <property type="entry name" value="MetalloPept_cat_dom_sf"/>
</dbReference>
<dbReference type="InterPro" id="IPR008753">
    <property type="entry name" value="Peptidase_M13_N"/>
</dbReference>
<dbReference type="PROSITE" id="PS51885">
    <property type="entry name" value="NEPRILYSIN"/>
    <property type="match status" value="1"/>
</dbReference>
<dbReference type="Pfam" id="PF01431">
    <property type="entry name" value="Peptidase_M13"/>
    <property type="match status" value="1"/>
</dbReference>
<sequence>MTKPFLKPLALGVSLALSLSACGKHEEAAKPAETAPAKAATVAKAAAPAAPKSVFDVGELGPSSEACQDFNTFVNAKWIAANPIPADQTSWGSFNVLYEKSLADQHQLVEDAAKNADSAKAGSIEQKIGWLYSSAMDMDARNKAGFDPIKPDLAGIDALKSNKDLPAWLNQSFAKGDGAVFGFGSGADFKDAKIQIGYAEQGGLGLPTPDYYSNPKQKDLRDAYVKYLAKLFELTGDKPADAAKQADLAVKFETELAAHSVPRVEMRDPKNQYHFVTVKEADKVTPHFNWNGFFKAQGVTVDKGFSLSQPKFFAEFDQLLAKAPLAEWKAYLKARTISGAASALSQPFVDTQFDFYGKTLRGQPQQKPQWKLALGSVNGAMGMALGELYVAKYFPPEAKERAEKLVDNVRNALKTRIENLDWMSAETKAKALDKWSKFLPKIGYPDKWRSWDGLTISKGDYYANMEAAGKFNYDYDIAKIGKPTDRKEWGMTPQTVNAYYNPTDNTINFPAAILQPPFFDANADDAINYGGIGAVIGHEASHGFDDQGSQFDGDGNNENWWSKEDRAKFDARTDKLVKQFDAYAPIPSHPDLHVNGKLTLGENIADLGGLNIAYDALQTALKNHPEEAGKKIDGYTEDQRFFLNWARVWRGSIRDKAQMVYLNADPHSPEKFRAIGAPSNMPAFATAFQCKPTDPMVRSGDQQVKIW</sequence>
<name>A0ABT1FAQ0_9GAMM</name>
<evidence type="ECO:0000313" key="11">
    <source>
        <dbReference type="EMBL" id="MCP1374457.1"/>
    </source>
</evidence>
<dbReference type="EMBL" id="JAMZEK010000002">
    <property type="protein sequence ID" value="MCP1374457.1"/>
    <property type="molecule type" value="Genomic_DNA"/>
</dbReference>
<feature type="domain" description="Peptidase M13 N-terminal" evidence="10">
    <location>
        <begin position="67"/>
        <end position="445"/>
    </location>
</feature>
<dbReference type="PRINTS" id="PR00786">
    <property type="entry name" value="NEPRILYSIN"/>
</dbReference>
<dbReference type="InterPro" id="IPR018497">
    <property type="entry name" value="Peptidase_M13_C"/>
</dbReference>
<evidence type="ECO:0000256" key="2">
    <source>
        <dbReference type="ARBA" id="ARBA00007357"/>
    </source>
</evidence>
<evidence type="ECO:0000259" key="10">
    <source>
        <dbReference type="Pfam" id="PF05649"/>
    </source>
</evidence>
<evidence type="ECO:0000256" key="8">
    <source>
        <dbReference type="SAM" id="SignalP"/>
    </source>
</evidence>
<evidence type="ECO:0000256" key="5">
    <source>
        <dbReference type="ARBA" id="ARBA00022801"/>
    </source>
</evidence>
<feature type="chain" id="PRO_5046624461" evidence="8">
    <location>
        <begin position="24"/>
        <end position="707"/>
    </location>
</feature>
<evidence type="ECO:0000259" key="9">
    <source>
        <dbReference type="Pfam" id="PF01431"/>
    </source>
</evidence>
<dbReference type="PROSITE" id="PS51257">
    <property type="entry name" value="PROKAR_LIPOPROTEIN"/>
    <property type="match status" value="1"/>
</dbReference>
<keyword evidence="4" id="KW-0479">Metal-binding</keyword>
<dbReference type="Proteomes" id="UP001204615">
    <property type="component" value="Unassembled WGS sequence"/>
</dbReference>
<dbReference type="Gene3D" id="1.10.1380.10">
    <property type="entry name" value="Neutral endopeptidase , domain2"/>
    <property type="match status" value="1"/>
</dbReference>
<evidence type="ECO:0000256" key="6">
    <source>
        <dbReference type="ARBA" id="ARBA00022833"/>
    </source>
</evidence>